<protein>
    <submittedName>
        <fullName evidence="1">Uncharacterized protein</fullName>
    </submittedName>
</protein>
<reference evidence="1" key="2">
    <citation type="submission" date="2025-08" db="UniProtKB">
        <authorList>
            <consortium name="Ensembl"/>
        </authorList>
    </citation>
    <scope>IDENTIFICATION</scope>
</reference>
<dbReference type="Proteomes" id="UP000007875">
    <property type="component" value="Unassembled WGS sequence"/>
</dbReference>
<organism evidence="1 2">
    <name type="scientific">Ciona savignyi</name>
    <name type="common">Pacific transparent sea squirt</name>
    <dbReference type="NCBI Taxonomy" id="51511"/>
    <lineage>
        <taxon>Eukaryota</taxon>
        <taxon>Metazoa</taxon>
        <taxon>Chordata</taxon>
        <taxon>Tunicata</taxon>
        <taxon>Ascidiacea</taxon>
        <taxon>Phlebobranchia</taxon>
        <taxon>Cionidae</taxon>
        <taxon>Ciona</taxon>
    </lineage>
</organism>
<reference evidence="2" key="1">
    <citation type="submission" date="2003-08" db="EMBL/GenBank/DDBJ databases">
        <authorList>
            <person name="Birren B."/>
            <person name="Nusbaum C."/>
            <person name="Abebe A."/>
            <person name="Abouelleil A."/>
            <person name="Adekoya E."/>
            <person name="Ait-zahra M."/>
            <person name="Allen N."/>
            <person name="Allen T."/>
            <person name="An P."/>
            <person name="Anderson M."/>
            <person name="Anderson S."/>
            <person name="Arachchi H."/>
            <person name="Armbruster J."/>
            <person name="Bachantsang P."/>
            <person name="Baldwin J."/>
            <person name="Barry A."/>
            <person name="Bayul T."/>
            <person name="Blitshsteyn B."/>
            <person name="Bloom T."/>
            <person name="Blye J."/>
            <person name="Boguslavskiy L."/>
            <person name="Borowsky M."/>
            <person name="Boukhgalter B."/>
            <person name="Brunache A."/>
            <person name="Butler J."/>
            <person name="Calixte N."/>
            <person name="Calvo S."/>
            <person name="Camarata J."/>
            <person name="Campo K."/>
            <person name="Chang J."/>
            <person name="Cheshatsang Y."/>
            <person name="Citroen M."/>
            <person name="Collymore A."/>
            <person name="Considine T."/>
            <person name="Cook A."/>
            <person name="Cooke P."/>
            <person name="Corum B."/>
            <person name="Cuomo C."/>
            <person name="David R."/>
            <person name="Dawoe T."/>
            <person name="Degray S."/>
            <person name="Dodge S."/>
            <person name="Dooley K."/>
            <person name="Dorje P."/>
            <person name="Dorjee K."/>
            <person name="Dorris L."/>
            <person name="Duffey N."/>
            <person name="Dupes A."/>
            <person name="Elkins T."/>
            <person name="Engels R."/>
            <person name="Erickson J."/>
            <person name="Farina A."/>
            <person name="Faro S."/>
            <person name="Ferreira P."/>
            <person name="Fischer H."/>
            <person name="Fitzgerald M."/>
            <person name="Foley K."/>
            <person name="Gage D."/>
            <person name="Galagan J."/>
            <person name="Gearin G."/>
            <person name="Gnerre S."/>
            <person name="Gnirke A."/>
            <person name="Goyette A."/>
            <person name="Graham J."/>
            <person name="Grandbois E."/>
            <person name="Gyaltsen K."/>
            <person name="Hafez N."/>
            <person name="Hagopian D."/>
            <person name="Hagos B."/>
            <person name="Hall J."/>
            <person name="Hatcher B."/>
            <person name="Heller A."/>
            <person name="Higgins H."/>
            <person name="Honan T."/>
            <person name="Horn A."/>
            <person name="Houde N."/>
            <person name="Hughes L."/>
            <person name="Hulme W."/>
            <person name="Husby E."/>
            <person name="Iliev I."/>
            <person name="Jaffe D."/>
            <person name="Jones C."/>
            <person name="Kamal M."/>
            <person name="Kamat A."/>
            <person name="Kamvysselis M."/>
            <person name="Karlsson E."/>
            <person name="Kells C."/>
            <person name="Kieu A."/>
            <person name="Kisner P."/>
            <person name="Kodira C."/>
            <person name="Kulbokas E."/>
            <person name="Labutti K."/>
            <person name="Lama D."/>
            <person name="Landers T."/>
            <person name="Leger J."/>
            <person name="Levine S."/>
            <person name="Lewis D."/>
            <person name="Lewis T."/>
            <person name="Lindblad-toh K."/>
            <person name="Liu X."/>
            <person name="Lokyitsang T."/>
            <person name="Lokyitsang Y."/>
            <person name="Lucien O."/>
            <person name="Lui A."/>
            <person name="Ma L.J."/>
            <person name="Mabbitt R."/>
            <person name="Macdonald J."/>
            <person name="Maclean C."/>
            <person name="Major J."/>
            <person name="Manning J."/>
            <person name="Marabella R."/>
            <person name="Maru K."/>
            <person name="Matthews C."/>
            <person name="Mauceli E."/>
            <person name="Mccarthy M."/>
            <person name="Mcdonough S."/>
            <person name="Mcghee T."/>
            <person name="Meldrim J."/>
            <person name="Meneus L."/>
            <person name="Mesirov J."/>
            <person name="Mihalev A."/>
            <person name="Mihova T."/>
            <person name="Mikkelsen T."/>
            <person name="Mlenga V."/>
            <person name="Moru K."/>
            <person name="Mozes J."/>
            <person name="Mulrain L."/>
            <person name="Munson G."/>
            <person name="Naylor J."/>
            <person name="Newes C."/>
            <person name="Nguyen C."/>
            <person name="Nguyen N."/>
            <person name="Nguyen T."/>
            <person name="Nicol R."/>
            <person name="Nielsen C."/>
            <person name="Nizzari M."/>
            <person name="Norbu C."/>
            <person name="Norbu N."/>
            <person name="O'donnell P."/>
            <person name="Okoawo O."/>
            <person name="O'leary S."/>
            <person name="Omotosho B."/>
            <person name="O'neill K."/>
            <person name="Osman S."/>
            <person name="Parker S."/>
            <person name="Perrin D."/>
            <person name="Phunkhang P."/>
            <person name="Piqani B."/>
            <person name="Purcell S."/>
            <person name="Rachupka T."/>
            <person name="Ramasamy U."/>
            <person name="Rameau R."/>
            <person name="Ray V."/>
            <person name="Raymond C."/>
            <person name="Retta R."/>
            <person name="Richardson S."/>
            <person name="Rise C."/>
            <person name="Rodriguez J."/>
            <person name="Rogers J."/>
            <person name="Rogov P."/>
            <person name="Rutman M."/>
            <person name="Schupbach R."/>
            <person name="Seaman C."/>
            <person name="Settipalli S."/>
            <person name="Sharpe T."/>
            <person name="Sheridan J."/>
            <person name="Sherpa N."/>
            <person name="Shi J."/>
            <person name="Smirnov S."/>
            <person name="Smith C."/>
            <person name="Sougnez C."/>
            <person name="Spencer B."/>
            <person name="Stalker J."/>
            <person name="Stange-thomann N."/>
            <person name="Stavropoulos S."/>
            <person name="Stetson K."/>
            <person name="Stone C."/>
            <person name="Stone S."/>
            <person name="Stubbs M."/>
            <person name="Talamas J."/>
            <person name="Tchuinga P."/>
            <person name="Tenzing P."/>
            <person name="Tesfaye S."/>
            <person name="Theodore J."/>
            <person name="Thoulutsang Y."/>
            <person name="Topham K."/>
            <person name="Towey S."/>
            <person name="Tsamla T."/>
            <person name="Tsomo N."/>
            <person name="Vallee D."/>
            <person name="Vassiliev H."/>
            <person name="Venkataraman V."/>
            <person name="Vinson J."/>
            <person name="Vo A."/>
            <person name="Wade C."/>
            <person name="Wang S."/>
            <person name="Wangchuk T."/>
            <person name="Wangdi T."/>
            <person name="Whittaker C."/>
            <person name="Wilkinson J."/>
            <person name="Wu Y."/>
            <person name="Wyman D."/>
            <person name="Yadav S."/>
            <person name="Yang S."/>
            <person name="Yang X."/>
            <person name="Yeager S."/>
            <person name="Yee E."/>
            <person name="Young G."/>
            <person name="Zainoun J."/>
            <person name="Zembeck L."/>
            <person name="Zimmer A."/>
            <person name="Zody M."/>
            <person name="Lander E."/>
        </authorList>
    </citation>
    <scope>NUCLEOTIDE SEQUENCE [LARGE SCALE GENOMIC DNA]</scope>
</reference>
<accession>H2YIH1</accession>
<sequence>MAVYTGPNAPSATIQVPDVSPTNYLQAFNFGLTSCNGQAIVSMINQFRDRNSALLKTNISTSINMWPFVSEVGISKLLSPIWPCEMCLGEIEGELVFDATNPSSKQASIHIMTSRTSLWTMSYSMGTRPDQASFVSASTEWQANVGRTTAPHILFSTTVETLQGRRYMLQTRALSQNMGAYSGCLNETFSQVVGQRLQNEIEIQSEILSLKNLLIWGNDESRIMLRTPNTEAASLGMDITFHGDEM</sequence>
<proteinExistence type="predicted"/>
<name>H2YIH1_CIOSA</name>
<dbReference type="AlphaFoldDB" id="H2YIH1"/>
<reference evidence="1" key="3">
    <citation type="submission" date="2025-09" db="UniProtKB">
        <authorList>
            <consortium name="Ensembl"/>
        </authorList>
    </citation>
    <scope>IDENTIFICATION</scope>
</reference>
<evidence type="ECO:0000313" key="1">
    <source>
        <dbReference type="Ensembl" id="ENSCSAVP00000005120.1"/>
    </source>
</evidence>
<keyword evidence="2" id="KW-1185">Reference proteome</keyword>
<evidence type="ECO:0000313" key="2">
    <source>
        <dbReference type="Proteomes" id="UP000007875"/>
    </source>
</evidence>
<dbReference type="HOGENOM" id="CLU_1131217_0_0_1"/>
<dbReference type="Ensembl" id="ENSCSAVT00000005191.1">
    <property type="protein sequence ID" value="ENSCSAVP00000005120.1"/>
    <property type="gene ID" value="ENSCSAVG00000003058.1"/>
</dbReference>
<dbReference type="InParanoid" id="H2YIH1"/>